<evidence type="ECO:0000256" key="5">
    <source>
        <dbReference type="ARBA" id="ARBA00023014"/>
    </source>
</evidence>
<accession>A0A0C2YEN8</accession>
<evidence type="ECO:0000256" key="1">
    <source>
        <dbReference type="ARBA" id="ARBA00022714"/>
    </source>
</evidence>
<dbReference type="RefSeq" id="WP_009870890.1">
    <property type="nucleotide sequence ID" value="NZ_JXSL01000030.1"/>
</dbReference>
<keyword evidence="8" id="KW-1185">Reference proteome</keyword>
<dbReference type="InterPro" id="IPR036010">
    <property type="entry name" value="2Fe-2S_ferredoxin-like_sf"/>
</dbReference>
<keyword evidence="2" id="KW-0479">Metal-binding</keyword>
<dbReference type="SUPFAM" id="SSF54292">
    <property type="entry name" value="2Fe-2S ferredoxin-like"/>
    <property type="match status" value="1"/>
</dbReference>
<keyword evidence="4" id="KW-0408">Iron</keyword>
<dbReference type="InterPro" id="IPR012675">
    <property type="entry name" value="Beta-grasp_dom_sf"/>
</dbReference>
<evidence type="ECO:0000313" key="7">
    <source>
        <dbReference type="EMBL" id="KIL98164.1"/>
    </source>
</evidence>
<dbReference type="GO" id="GO:0016491">
    <property type="term" value="F:oxidoreductase activity"/>
    <property type="evidence" value="ECO:0007669"/>
    <property type="project" value="UniProtKB-KW"/>
</dbReference>
<dbReference type="Pfam" id="PF01799">
    <property type="entry name" value="Fer2_2"/>
    <property type="match status" value="1"/>
</dbReference>
<dbReference type="Gene3D" id="1.10.150.120">
    <property type="entry name" value="[2Fe-2S]-binding domain"/>
    <property type="match status" value="1"/>
</dbReference>
<dbReference type="STRING" id="272627.CCC_01225"/>
<dbReference type="GO" id="GO:0046872">
    <property type="term" value="F:metal ion binding"/>
    <property type="evidence" value="ECO:0007669"/>
    <property type="project" value="UniProtKB-KW"/>
</dbReference>
<dbReference type="EMBL" id="JXSL01000030">
    <property type="protein sequence ID" value="KIL98164.1"/>
    <property type="molecule type" value="Genomic_DNA"/>
</dbReference>
<proteinExistence type="predicted"/>
<organism evidence="7 8">
    <name type="scientific">Paramagnetospirillum magnetotacticum MS-1</name>
    <dbReference type="NCBI Taxonomy" id="272627"/>
    <lineage>
        <taxon>Bacteria</taxon>
        <taxon>Pseudomonadati</taxon>
        <taxon>Pseudomonadota</taxon>
        <taxon>Alphaproteobacteria</taxon>
        <taxon>Rhodospirillales</taxon>
        <taxon>Magnetospirillaceae</taxon>
        <taxon>Paramagnetospirillum</taxon>
    </lineage>
</organism>
<dbReference type="CDD" id="cd00207">
    <property type="entry name" value="fer2"/>
    <property type="match status" value="1"/>
</dbReference>
<evidence type="ECO:0000256" key="2">
    <source>
        <dbReference type="ARBA" id="ARBA00022723"/>
    </source>
</evidence>
<sequence>MFSLIINGERHKVDAAPDTPLLWVLRDLLGLTAVRYGCGQGLCGACSILVGSEPVRACQLPVSEVGGRRVVTLTGQDDAVSTQLRAAWIELDVPQCGYCQSGQLISAGALLRRNPKPSDADIDAAMSGNLCRCGTYQRIRAAIHLAARRLRGAS</sequence>
<protein>
    <submittedName>
        <fullName evidence="7">Isoquinoline 1-oxidoreductase alpha subunit</fullName>
    </submittedName>
</protein>
<reference evidence="7 8" key="1">
    <citation type="submission" date="2015-01" db="EMBL/GenBank/DDBJ databases">
        <title>Genome Sequence of Magnetospirillum magnetotacticum Strain MS-1.</title>
        <authorList>
            <person name="Marinov G.K."/>
            <person name="Smalley M.D."/>
            <person name="DeSalvo G."/>
        </authorList>
    </citation>
    <scope>NUCLEOTIDE SEQUENCE [LARGE SCALE GENOMIC DNA]</scope>
    <source>
        <strain evidence="7 8">MS-1</strain>
    </source>
</reference>
<dbReference type="GO" id="GO:0051537">
    <property type="term" value="F:2 iron, 2 sulfur cluster binding"/>
    <property type="evidence" value="ECO:0007669"/>
    <property type="project" value="UniProtKB-KW"/>
</dbReference>
<evidence type="ECO:0000256" key="4">
    <source>
        <dbReference type="ARBA" id="ARBA00023004"/>
    </source>
</evidence>
<gene>
    <name evidence="7" type="ORF">CCC_01225</name>
</gene>
<dbReference type="AlphaFoldDB" id="A0A0C2YEN8"/>
<keyword evidence="1" id="KW-0001">2Fe-2S</keyword>
<dbReference type="InterPro" id="IPR051452">
    <property type="entry name" value="Diverse_Oxidoreductases"/>
</dbReference>
<evidence type="ECO:0000256" key="3">
    <source>
        <dbReference type="ARBA" id="ARBA00023002"/>
    </source>
</evidence>
<dbReference type="InterPro" id="IPR006058">
    <property type="entry name" value="2Fe2S_fd_BS"/>
</dbReference>
<dbReference type="InterPro" id="IPR002888">
    <property type="entry name" value="2Fe-2S-bd"/>
</dbReference>
<feature type="domain" description="2Fe-2S ferredoxin-type" evidence="6">
    <location>
        <begin position="1"/>
        <end position="76"/>
    </location>
</feature>
<dbReference type="PANTHER" id="PTHR44379:SF2">
    <property type="entry name" value="BLR6218 PROTEIN"/>
    <property type="match status" value="1"/>
</dbReference>
<keyword evidence="5" id="KW-0411">Iron-sulfur</keyword>
<dbReference type="Proteomes" id="UP000031971">
    <property type="component" value="Unassembled WGS sequence"/>
</dbReference>
<dbReference type="PANTHER" id="PTHR44379">
    <property type="entry name" value="OXIDOREDUCTASE WITH IRON-SULFUR SUBUNIT"/>
    <property type="match status" value="1"/>
</dbReference>
<dbReference type="SUPFAM" id="SSF47741">
    <property type="entry name" value="CO dehydrogenase ISP C-domain like"/>
    <property type="match status" value="1"/>
</dbReference>
<comment type="caution">
    <text evidence="7">The sequence shown here is derived from an EMBL/GenBank/DDBJ whole genome shotgun (WGS) entry which is preliminary data.</text>
</comment>
<keyword evidence="3" id="KW-0560">Oxidoreductase</keyword>
<dbReference type="Pfam" id="PF00111">
    <property type="entry name" value="Fer2"/>
    <property type="match status" value="1"/>
</dbReference>
<evidence type="ECO:0000259" key="6">
    <source>
        <dbReference type="PROSITE" id="PS51085"/>
    </source>
</evidence>
<dbReference type="PROSITE" id="PS51085">
    <property type="entry name" value="2FE2S_FER_2"/>
    <property type="match status" value="1"/>
</dbReference>
<evidence type="ECO:0000313" key="8">
    <source>
        <dbReference type="Proteomes" id="UP000031971"/>
    </source>
</evidence>
<dbReference type="OrthoDB" id="7375656at2"/>
<dbReference type="PROSITE" id="PS00197">
    <property type="entry name" value="2FE2S_FER_1"/>
    <property type="match status" value="1"/>
</dbReference>
<dbReference type="Gene3D" id="3.10.20.30">
    <property type="match status" value="1"/>
</dbReference>
<dbReference type="InterPro" id="IPR036884">
    <property type="entry name" value="2Fe-2S-bd_dom_sf"/>
</dbReference>
<dbReference type="InterPro" id="IPR001041">
    <property type="entry name" value="2Fe-2S_ferredoxin-type"/>
</dbReference>
<name>A0A0C2YEN8_PARME</name>